<dbReference type="GO" id="GO:0005886">
    <property type="term" value="C:plasma membrane"/>
    <property type="evidence" value="ECO:0007669"/>
    <property type="project" value="InterPro"/>
</dbReference>
<evidence type="ECO:0000256" key="1">
    <source>
        <dbReference type="ARBA" id="ARBA00017378"/>
    </source>
</evidence>
<dbReference type="SUPFAM" id="SSF51735">
    <property type="entry name" value="NAD(P)-binding Rossmann-fold domains"/>
    <property type="match status" value="1"/>
</dbReference>
<evidence type="ECO:0000313" key="9">
    <source>
        <dbReference type="EMBL" id="MDI9241885.1"/>
    </source>
</evidence>
<evidence type="ECO:0000256" key="6">
    <source>
        <dbReference type="ARBA" id="ARBA00023065"/>
    </source>
</evidence>
<keyword evidence="10" id="KW-1185">Reference proteome</keyword>
<organism evidence="9 10">
    <name type="scientific">Fusibacillus kribbianus</name>
    <dbReference type="NCBI Taxonomy" id="3044208"/>
    <lineage>
        <taxon>Bacteria</taxon>
        <taxon>Bacillati</taxon>
        <taxon>Bacillota</taxon>
        <taxon>Clostridia</taxon>
        <taxon>Lachnospirales</taxon>
        <taxon>Lachnospiraceae</taxon>
        <taxon>Fusibacillus</taxon>
    </lineage>
</organism>
<evidence type="ECO:0000256" key="5">
    <source>
        <dbReference type="ARBA" id="ARBA00023027"/>
    </source>
</evidence>
<name>A0AAP4EZH8_9FIRM</name>
<accession>A0AAP4EZH8</accession>
<dbReference type="Proteomes" id="UP001300383">
    <property type="component" value="Unassembled WGS sequence"/>
</dbReference>
<dbReference type="InterPro" id="IPR006036">
    <property type="entry name" value="K_uptake_TrkA"/>
</dbReference>
<dbReference type="Gene3D" id="3.30.70.1450">
    <property type="entry name" value="Regulator of K+ conductance, C-terminal domain"/>
    <property type="match status" value="1"/>
</dbReference>
<dbReference type="Gene3D" id="3.40.50.720">
    <property type="entry name" value="NAD(P)-binding Rossmann-like Domain"/>
    <property type="match status" value="1"/>
</dbReference>
<keyword evidence="2" id="KW-0813">Transport</keyword>
<dbReference type="PANTHER" id="PTHR43833:SF5">
    <property type="entry name" value="TRK SYSTEM POTASSIUM UPTAKE PROTEIN TRKA"/>
    <property type="match status" value="1"/>
</dbReference>
<keyword evidence="4" id="KW-0630">Potassium</keyword>
<dbReference type="EMBL" id="JASGBQ010000005">
    <property type="protein sequence ID" value="MDI9241885.1"/>
    <property type="molecule type" value="Genomic_DNA"/>
</dbReference>
<comment type="caution">
    <text evidence="9">The sequence shown here is derived from an EMBL/GenBank/DDBJ whole genome shotgun (WGS) entry which is preliminary data.</text>
</comment>
<dbReference type="InterPro" id="IPR036721">
    <property type="entry name" value="RCK_C_sf"/>
</dbReference>
<keyword evidence="3" id="KW-0633">Potassium transport</keyword>
<evidence type="ECO:0000256" key="2">
    <source>
        <dbReference type="ARBA" id="ARBA00022448"/>
    </source>
</evidence>
<reference evidence="9 10" key="1">
    <citation type="submission" date="2023-05" db="EMBL/GenBank/DDBJ databases">
        <title>[ruminococcus] sp. nov., isolated from a pig farm feces dump.</title>
        <authorList>
            <person name="Chang Y.-H."/>
        </authorList>
    </citation>
    <scope>NUCLEOTIDE SEQUENCE [LARGE SCALE GENOMIC DNA]</scope>
    <source>
        <strain evidence="9 10">YH-rum2234</strain>
    </source>
</reference>
<dbReference type="PANTHER" id="PTHR43833">
    <property type="entry name" value="POTASSIUM CHANNEL PROTEIN 2-RELATED-RELATED"/>
    <property type="match status" value="1"/>
</dbReference>
<dbReference type="RefSeq" id="WP_283230387.1">
    <property type="nucleotide sequence ID" value="NZ_JASGBQ010000005.1"/>
</dbReference>
<keyword evidence="5" id="KW-0520">NAD</keyword>
<feature type="domain" description="RCK C-terminal" evidence="8">
    <location>
        <begin position="145"/>
        <end position="227"/>
    </location>
</feature>
<dbReference type="PRINTS" id="PR00335">
    <property type="entry name" value="KUPTAKETRKA"/>
</dbReference>
<dbReference type="GO" id="GO:0015079">
    <property type="term" value="F:potassium ion transmembrane transporter activity"/>
    <property type="evidence" value="ECO:0007669"/>
    <property type="project" value="InterPro"/>
</dbReference>
<keyword evidence="6" id="KW-0406">Ion transport</keyword>
<dbReference type="InterPro" id="IPR003148">
    <property type="entry name" value="RCK_N"/>
</dbReference>
<feature type="domain" description="RCK N-terminal" evidence="7">
    <location>
        <begin position="8"/>
        <end position="125"/>
    </location>
</feature>
<dbReference type="Pfam" id="PF02080">
    <property type="entry name" value="TrkA_C"/>
    <property type="match status" value="1"/>
</dbReference>
<dbReference type="InterPro" id="IPR050721">
    <property type="entry name" value="Trk_Ktr_HKT_K-transport"/>
</dbReference>
<proteinExistence type="predicted"/>
<evidence type="ECO:0000259" key="8">
    <source>
        <dbReference type="PROSITE" id="PS51202"/>
    </source>
</evidence>
<dbReference type="Pfam" id="PF02254">
    <property type="entry name" value="TrkA_N"/>
    <property type="match status" value="1"/>
</dbReference>
<evidence type="ECO:0000256" key="3">
    <source>
        <dbReference type="ARBA" id="ARBA00022538"/>
    </source>
</evidence>
<sequence length="230" mass="25874">MLGKRKEQGSILIVGGFNKARSLANSLLKKGYRVTVINKEYDACEKLAEIHKLNVIYGDGSKRFILEDAGADTCQVAIALTESDETNLVICEMCKQFFHVKKTVALLNDPSKTNFFYQMGIDRVVCALNMITGIMEEQALMDEMTTRVPFDEDRIHIMEIPILKNSAMAGKKLWELNLPKEIIIGCILRGDRSLIPRGDTRIREGDVLLIITSDKSKLEEIKELTEYAAS</sequence>
<dbReference type="SUPFAM" id="SSF116726">
    <property type="entry name" value="TrkA C-terminal domain-like"/>
    <property type="match status" value="1"/>
</dbReference>
<dbReference type="PROSITE" id="PS51202">
    <property type="entry name" value="RCK_C"/>
    <property type="match status" value="1"/>
</dbReference>
<evidence type="ECO:0000313" key="10">
    <source>
        <dbReference type="Proteomes" id="UP001300383"/>
    </source>
</evidence>
<evidence type="ECO:0000259" key="7">
    <source>
        <dbReference type="PROSITE" id="PS51201"/>
    </source>
</evidence>
<dbReference type="PROSITE" id="PS51201">
    <property type="entry name" value="RCK_N"/>
    <property type="match status" value="1"/>
</dbReference>
<dbReference type="InterPro" id="IPR036291">
    <property type="entry name" value="NAD(P)-bd_dom_sf"/>
</dbReference>
<evidence type="ECO:0000256" key="4">
    <source>
        <dbReference type="ARBA" id="ARBA00022958"/>
    </source>
</evidence>
<dbReference type="AlphaFoldDB" id="A0AAP4EZH8"/>
<dbReference type="InterPro" id="IPR006037">
    <property type="entry name" value="RCK_C"/>
</dbReference>
<gene>
    <name evidence="9" type="ORF">QJ036_05250</name>
</gene>
<protein>
    <recommendedName>
        <fullName evidence="1">Trk system potassium uptake protein TrkA</fullName>
    </recommendedName>
</protein>